<gene>
    <name evidence="1" type="ORF">LMG3441_02987</name>
</gene>
<evidence type="ECO:0000313" key="1">
    <source>
        <dbReference type="EMBL" id="CAB3708692.1"/>
    </source>
</evidence>
<proteinExistence type="predicted"/>
<dbReference type="EMBL" id="CADIJQ010000004">
    <property type="protein sequence ID" value="CAB3708692.1"/>
    <property type="molecule type" value="Genomic_DNA"/>
</dbReference>
<protein>
    <recommendedName>
        <fullName evidence="3">AbiEi antitoxin C-terminal domain-containing protein</fullName>
    </recommendedName>
</protein>
<reference evidence="1 2" key="1">
    <citation type="submission" date="2020-04" db="EMBL/GenBank/DDBJ databases">
        <authorList>
            <person name="De Canck E."/>
        </authorList>
    </citation>
    <scope>NUCLEOTIDE SEQUENCE [LARGE SCALE GENOMIC DNA]</scope>
    <source>
        <strain evidence="1 2">LMG 3441</strain>
    </source>
</reference>
<evidence type="ECO:0008006" key="3">
    <source>
        <dbReference type="Google" id="ProtNLM"/>
    </source>
</evidence>
<sequence>MKSLPKTILDVALSLPEGGTVSPREFLHLGSRAAVDQAFSRLSKAGELLRVGRGVYAAPVAGSYGKRAPSPEKVLHALEAQTGEAFVPHGATEANRLGLTTQMPIRKVYLSSGPRRVLSFGKNNVQVEHVPPASFFLRKEEAAAAARAIEWLGPIAAPNALRTLHQTLSPSAWAALVGARRRFPAWMSKAVGLEMGCAA</sequence>
<dbReference type="InterPro" id="IPR045738">
    <property type="entry name" value="DUF6088"/>
</dbReference>
<dbReference type="AlphaFoldDB" id="A0A6S7A3D3"/>
<accession>A0A6S7A3D3</accession>
<organism evidence="1 2">
    <name type="scientific">Achromobacter kerstersii</name>
    <dbReference type="NCBI Taxonomy" id="1353890"/>
    <lineage>
        <taxon>Bacteria</taxon>
        <taxon>Pseudomonadati</taxon>
        <taxon>Pseudomonadota</taxon>
        <taxon>Betaproteobacteria</taxon>
        <taxon>Burkholderiales</taxon>
        <taxon>Alcaligenaceae</taxon>
        <taxon>Achromobacter</taxon>
    </lineage>
</organism>
<dbReference type="Pfam" id="PF19570">
    <property type="entry name" value="DUF6088"/>
    <property type="match status" value="1"/>
</dbReference>
<evidence type="ECO:0000313" key="2">
    <source>
        <dbReference type="Proteomes" id="UP000494269"/>
    </source>
</evidence>
<dbReference type="Proteomes" id="UP000494269">
    <property type="component" value="Unassembled WGS sequence"/>
</dbReference>
<keyword evidence="2" id="KW-1185">Reference proteome</keyword>
<name>A0A6S7A3D3_9BURK</name>